<keyword evidence="2" id="KW-1185">Reference proteome</keyword>
<protein>
    <submittedName>
        <fullName evidence="1">Uncharacterized protein</fullName>
    </submittedName>
</protein>
<dbReference type="GeneID" id="63824429"/>
<accession>A0A165B807</accession>
<gene>
    <name evidence="1" type="ORF">LAESUDRAFT_718125</name>
</gene>
<dbReference type="InParanoid" id="A0A165B807"/>
<dbReference type="RefSeq" id="XP_040758196.1">
    <property type="nucleotide sequence ID" value="XM_040907400.1"/>
</dbReference>
<name>A0A165B807_9APHY</name>
<proteinExistence type="predicted"/>
<reference evidence="1 2" key="1">
    <citation type="journal article" date="2016" name="Mol. Biol. Evol.">
        <title>Comparative Genomics of Early-Diverging Mushroom-Forming Fungi Provides Insights into the Origins of Lignocellulose Decay Capabilities.</title>
        <authorList>
            <person name="Nagy L.G."/>
            <person name="Riley R."/>
            <person name="Tritt A."/>
            <person name="Adam C."/>
            <person name="Daum C."/>
            <person name="Floudas D."/>
            <person name="Sun H."/>
            <person name="Yadav J.S."/>
            <person name="Pangilinan J."/>
            <person name="Larsson K.H."/>
            <person name="Matsuura K."/>
            <person name="Barry K."/>
            <person name="Labutti K."/>
            <person name="Kuo R."/>
            <person name="Ohm R.A."/>
            <person name="Bhattacharya S.S."/>
            <person name="Shirouzu T."/>
            <person name="Yoshinaga Y."/>
            <person name="Martin F.M."/>
            <person name="Grigoriev I.V."/>
            <person name="Hibbett D.S."/>
        </authorList>
    </citation>
    <scope>NUCLEOTIDE SEQUENCE [LARGE SCALE GENOMIC DNA]</scope>
    <source>
        <strain evidence="1 2">93-53</strain>
    </source>
</reference>
<dbReference type="EMBL" id="KV427685">
    <property type="protein sequence ID" value="KZT00456.1"/>
    <property type="molecule type" value="Genomic_DNA"/>
</dbReference>
<evidence type="ECO:0000313" key="2">
    <source>
        <dbReference type="Proteomes" id="UP000076871"/>
    </source>
</evidence>
<organism evidence="1 2">
    <name type="scientific">Laetiporus sulphureus 93-53</name>
    <dbReference type="NCBI Taxonomy" id="1314785"/>
    <lineage>
        <taxon>Eukaryota</taxon>
        <taxon>Fungi</taxon>
        <taxon>Dikarya</taxon>
        <taxon>Basidiomycota</taxon>
        <taxon>Agaricomycotina</taxon>
        <taxon>Agaricomycetes</taxon>
        <taxon>Polyporales</taxon>
        <taxon>Laetiporus</taxon>
    </lineage>
</organism>
<sequence>MTYMVQTCCSTNLSSLLQNYKVQAVMGKLVAIYDDVYHEDRWTKEGKKTVKDSFMTIKHLEELSDLSAVKDPYCHFSLVDGKLFYDAYLQDIEVIRPSHITDIGEKCVHMLSFDKKRVTEADREVATHQI</sequence>
<dbReference type="AlphaFoldDB" id="A0A165B807"/>
<dbReference type="Proteomes" id="UP000076871">
    <property type="component" value="Unassembled WGS sequence"/>
</dbReference>
<evidence type="ECO:0000313" key="1">
    <source>
        <dbReference type="EMBL" id="KZT00456.1"/>
    </source>
</evidence>